<name>A0A8S1EZQ3_9PELO</name>
<feature type="compositionally biased region" description="Low complexity" evidence="1">
    <location>
        <begin position="20"/>
        <end position="35"/>
    </location>
</feature>
<feature type="region of interest" description="Disordered" evidence="1">
    <location>
        <begin position="80"/>
        <end position="99"/>
    </location>
</feature>
<evidence type="ECO:0000313" key="2">
    <source>
        <dbReference type="EMBL" id="CAB3406062.1"/>
    </source>
</evidence>
<accession>A0A8S1EZQ3</accession>
<feature type="compositionally biased region" description="Polar residues" evidence="1">
    <location>
        <begin position="38"/>
        <end position="47"/>
    </location>
</feature>
<evidence type="ECO:0000256" key="1">
    <source>
        <dbReference type="SAM" id="MobiDB-lite"/>
    </source>
</evidence>
<dbReference type="AlphaFoldDB" id="A0A8S1EZQ3"/>
<dbReference type="EMBL" id="CADEPM010000005">
    <property type="protein sequence ID" value="CAB3406062.1"/>
    <property type="molecule type" value="Genomic_DNA"/>
</dbReference>
<feature type="region of interest" description="Disordered" evidence="1">
    <location>
        <begin position="1"/>
        <end position="47"/>
    </location>
</feature>
<evidence type="ECO:0000313" key="3">
    <source>
        <dbReference type="Proteomes" id="UP000494206"/>
    </source>
</evidence>
<reference evidence="2 3" key="1">
    <citation type="submission" date="2020-04" db="EMBL/GenBank/DDBJ databases">
        <authorList>
            <person name="Laetsch R D."/>
            <person name="Stevens L."/>
            <person name="Kumar S."/>
            <person name="Blaxter L. M."/>
        </authorList>
    </citation>
    <scope>NUCLEOTIDE SEQUENCE [LARGE SCALE GENOMIC DNA]</scope>
</reference>
<dbReference type="Proteomes" id="UP000494206">
    <property type="component" value="Unassembled WGS sequence"/>
</dbReference>
<organism evidence="2 3">
    <name type="scientific">Caenorhabditis bovis</name>
    <dbReference type="NCBI Taxonomy" id="2654633"/>
    <lineage>
        <taxon>Eukaryota</taxon>
        <taxon>Metazoa</taxon>
        <taxon>Ecdysozoa</taxon>
        <taxon>Nematoda</taxon>
        <taxon>Chromadorea</taxon>
        <taxon>Rhabditida</taxon>
        <taxon>Rhabditina</taxon>
        <taxon>Rhabditomorpha</taxon>
        <taxon>Rhabditoidea</taxon>
        <taxon>Rhabditidae</taxon>
        <taxon>Peloderinae</taxon>
        <taxon>Caenorhabditis</taxon>
    </lineage>
</organism>
<sequence length="99" mass="11328">MTRSTNRKVQWADETIDEASTSSESSTSTPTSTKKSIYRNSGRPQLVQIRSYNEHADLLEYEPRHPKNLQLQQKLRNKFDRHLSTVTEDDEGSTSDGSQ</sequence>
<gene>
    <name evidence="2" type="ORF">CBOVIS_LOCUS8185</name>
</gene>
<protein>
    <submittedName>
        <fullName evidence="2">Uncharacterized protein</fullName>
    </submittedName>
</protein>
<proteinExistence type="predicted"/>
<comment type="caution">
    <text evidence="2">The sequence shown here is derived from an EMBL/GenBank/DDBJ whole genome shotgun (WGS) entry which is preliminary data.</text>
</comment>
<keyword evidence="3" id="KW-1185">Reference proteome</keyword>